<evidence type="ECO:0000313" key="5">
    <source>
        <dbReference type="Proteomes" id="UP000006844"/>
    </source>
</evidence>
<dbReference type="Pfam" id="PF13490">
    <property type="entry name" value="zf-HC2"/>
    <property type="match status" value="1"/>
</dbReference>
<keyword evidence="2" id="KW-0472">Membrane</keyword>
<evidence type="ECO:0000256" key="2">
    <source>
        <dbReference type="SAM" id="Phobius"/>
    </source>
</evidence>
<evidence type="ECO:0000256" key="1">
    <source>
        <dbReference type="SAM" id="MobiDB-lite"/>
    </source>
</evidence>
<evidence type="ECO:0000313" key="4">
    <source>
        <dbReference type="EMBL" id="ADV82885.1"/>
    </source>
</evidence>
<evidence type="ECO:0000259" key="3">
    <source>
        <dbReference type="Pfam" id="PF13490"/>
    </source>
</evidence>
<dbReference type="STRING" id="401053.AciPR4_2081"/>
<name>E8V7W1_TERSS</name>
<dbReference type="HOGENOM" id="CLU_767115_0_0_0"/>
<protein>
    <recommendedName>
        <fullName evidence="3">Putative zinc-finger domain-containing protein</fullName>
    </recommendedName>
</protein>
<dbReference type="RefSeq" id="WP_013568618.1">
    <property type="nucleotide sequence ID" value="NC_014963.1"/>
</dbReference>
<reference evidence="4 5" key="1">
    <citation type="journal article" date="2012" name="Stand. Genomic Sci.">
        <title>Complete genome sequence of Terriglobus saanensis type strain SP1PR4(T), an Acidobacteria from tundra soil.</title>
        <authorList>
            <person name="Rawat S.R."/>
            <person name="Mannisto M.K."/>
            <person name="Starovoytov V."/>
            <person name="Goodwin L."/>
            <person name="Nolan M."/>
            <person name="Hauser L."/>
            <person name="Land M."/>
            <person name="Davenport K.W."/>
            <person name="Woyke T."/>
            <person name="Haggblom M.M."/>
        </authorList>
    </citation>
    <scope>NUCLEOTIDE SEQUENCE</scope>
    <source>
        <strain evidence="5">ATCC BAA-1853 / DSM 23119 / SP1PR4</strain>
    </source>
</reference>
<sequence length="361" mass="39601">MIDCIGFDTTIQLLLDGELTGEELERACAHLVTCEACAEKLAEEEKFSKLLRSSYVPQTASSMLHDRVLQVIQTASSVAPDDLAKNPVTSGPISLVRRRPFSIAQSRGQLLLVAAAILICFILLPFVQNRVRANSFIDLAISEDRSLSAHLIPLDVQSNSPNEVTNWFASRVDFPFRLPNAGMASDEDAKYTLAGGRLVSFKGENAALIDFHLADERISLLIASDKLARAEGGSVTMSDGVALHRRQRKEHNIVTWDNKGLTYAMVIPAKASRDGKCAACHQNSRPSAQAQIHPPQQTEPDFLQPASSPTNLHSAPLYRFGVRELRPAACRNSANLCNSYTISPPRLLSVALQNMALFRKR</sequence>
<proteinExistence type="predicted"/>
<dbReference type="AlphaFoldDB" id="E8V7W1"/>
<keyword evidence="5" id="KW-1185">Reference proteome</keyword>
<accession>E8V7W1</accession>
<dbReference type="Proteomes" id="UP000006844">
    <property type="component" value="Chromosome"/>
</dbReference>
<organism evidence="4 5">
    <name type="scientific">Terriglobus saanensis (strain ATCC BAA-1853 / DSM 23119 / SP1PR4)</name>
    <dbReference type="NCBI Taxonomy" id="401053"/>
    <lineage>
        <taxon>Bacteria</taxon>
        <taxon>Pseudomonadati</taxon>
        <taxon>Acidobacteriota</taxon>
        <taxon>Terriglobia</taxon>
        <taxon>Terriglobales</taxon>
        <taxon>Acidobacteriaceae</taxon>
        <taxon>Terriglobus</taxon>
    </lineage>
</organism>
<dbReference type="eggNOG" id="COG5662">
    <property type="taxonomic scope" value="Bacteria"/>
</dbReference>
<feature type="domain" description="Putative zinc-finger" evidence="3">
    <location>
        <begin position="11"/>
        <end position="38"/>
    </location>
</feature>
<gene>
    <name evidence="4" type="ordered locus">AciPR4_2081</name>
</gene>
<dbReference type="InterPro" id="IPR027383">
    <property type="entry name" value="Znf_put"/>
</dbReference>
<dbReference type="OrthoDB" id="116718at2"/>
<feature type="region of interest" description="Disordered" evidence="1">
    <location>
        <begin position="282"/>
        <end position="308"/>
    </location>
</feature>
<dbReference type="KEGG" id="tsa:AciPR4_2081"/>
<dbReference type="EMBL" id="CP002467">
    <property type="protein sequence ID" value="ADV82885.1"/>
    <property type="molecule type" value="Genomic_DNA"/>
</dbReference>
<keyword evidence="2" id="KW-1133">Transmembrane helix</keyword>
<keyword evidence="2" id="KW-0812">Transmembrane</keyword>
<feature type="transmembrane region" description="Helical" evidence="2">
    <location>
        <begin position="108"/>
        <end position="127"/>
    </location>
</feature>